<keyword evidence="2" id="KW-0378">Hydrolase</keyword>
<evidence type="ECO:0000256" key="2">
    <source>
        <dbReference type="ARBA" id="ARBA00022801"/>
    </source>
</evidence>
<dbReference type="PANTHER" id="PTHR13943">
    <property type="entry name" value="HRAS-LIKE SUPPRESSOR - RELATED"/>
    <property type="match status" value="1"/>
</dbReference>
<evidence type="ECO:0000259" key="4">
    <source>
        <dbReference type="PROSITE" id="PS51934"/>
    </source>
</evidence>
<dbReference type="Gene3D" id="3.90.1720.10">
    <property type="entry name" value="endopeptidase domain like (from Nostoc punctiforme)"/>
    <property type="match status" value="1"/>
</dbReference>
<sequence>MAKDWASTLVELLTSPVSLVTDVVDVLMDTPVHERFSNSIKTDVFQDSHLRDLERVSTDRKLRPGTILRVGRTGFWHYGVYIGGDETVHFTSEESDTSEDNRVMRTNMSKFLGDAEEFQTLRFPKKVCGQRVYNGKETCARAIEKIGLGDYSFLGNNCQHFAVWCKSGVAISGQTVVVNGGESDSPVYRARIEASTSAMGLLGWVKVPDLIEVFGIEVSRTLFASNYLP</sequence>
<dbReference type="EMBL" id="JAAAPK010000002">
    <property type="protein sequence ID" value="NBC39539.1"/>
    <property type="molecule type" value="Genomic_DNA"/>
</dbReference>
<evidence type="ECO:0000256" key="1">
    <source>
        <dbReference type="ARBA" id="ARBA00022679"/>
    </source>
</evidence>
<gene>
    <name evidence="5" type="ORF">GTZ93_06815</name>
</gene>
<dbReference type="PANTHER" id="PTHR13943:SF77">
    <property type="entry name" value="LRAT DOMAIN-CONTAINING PROTEIN"/>
    <property type="match status" value="1"/>
</dbReference>
<keyword evidence="3" id="KW-0443">Lipid metabolism</keyword>
<evidence type="ECO:0000256" key="3">
    <source>
        <dbReference type="ARBA" id="ARBA00023098"/>
    </source>
</evidence>
<keyword evidence="1" id="KW-0808">Transferase</keyword>
<keyword evidence="6" id="KW-1185">Reference proteome</keyword>
<dbReference type="PROSITE" id="PS51934">
    <property type="entry name" value="LRAT"/>
    <property type="match status" value="1"/>
</dbReference>
<dbReference type="InterPro" id="IPR007053">
    <property type="entry name" value="LRAT_dom"/>
</dbReference>
<dbReference type="Proteomes" id="UP000537825">
    <property type="component" value="Unassembled WGS sequence"/>
</dbReference>
<evidence type="ECO:0000313" key="6">
    <source>
        <dbReference type="Proteomes" id="UP000537825"/>
    </source>
</evidence>
<evidence type="ECO:0000313" key="5">
    <source>
        <dbReference type="EMBL" id="NBC39539.1"/>
    </source>
</evidence>
<dbReference type="GO" id="GO:0070292">
    <property type="term" value="P:N-acylphosphatidylethanolamine metabolic process"/>
    <property type="evidence" value="ECO:0007669"/>
    <property type="project" value="TreeGrafter"/>
</dbReference>
<dbReference type="GO" id="GO:0016410">
    <property type="term" value="F:N-acyltransferase activity"/>
    <property type="evidence" value="ECO:0007669"/>
    <property type="project" value="TreeGrafter"/>
</dbReference>
<accession>A0A7X5BQE1</accession>
<feature type="domain" description="LRAT" evidence="4">
    <location>
        <begin position="67"/>
        <end position="174"/>
    </location>
</feature>
<proteinExistence type="predicted"/>
<dbReference type="InterPro" id="IPR051496">
    <property type="entry name" value="H-rev107_PLA/AT"/>
</dbReference>
<dbReference type="GO" id="GO:0005737">
    <property type="term" value="C:cytoplasm"/>
    <property type="evidence" value="ECO:0007669"/>
    <property type="project" value="TreeGrafter"/>
</dbReference>
<dbReference type="GO" id="GO:0004623">
    <property type="term" value="F:phospholipase A2 activity"/>
    <property type="evidence" value="ECO:0007669"/>
    <property type="project" value="TreeGrafter"/>
</dbReference>
<dbReference type="AlphaFoldDB" id="A0A7X5BQE1"/>
<comment type="caution">
    <text evidence="5">The sequence shown here is derived from an EMBL/GenBank/DDBJ whole genome shotgun (WGS) entry which is preliminary data.</text>
</comment>
<dbReference type="Pfam" id="PF04970">
    <property type="entry name" value="LRAT"/>
    <property type="match status" value="1"/>
</dbReference>
<dbReference type="GO" id="GO:0008970">
    <property type="term" value="F:phospholipase A1 activity"/>
    <property type="evidence" value="ECO:0007669"/>
    <property type="project" value="TreeGrafter"/>
</dbReference>
<organism evidence="5 6">
    <name type="scientific">Corallococcus exiguus</name>
    <dbReference type="NCBI Taxonomy" id="83462"/>
    <lineage>
        <taxon>Bacteria</taxon>
        <taxon>Pseudomonadati</taxon>
        <taxon>Myxococcota</taxon>
        <taxon>Myxococcia</taxon>
        <taxon>Myxococcales</taxon>
        <taxon>Cystobacterineae</taxon>
        <taxon>Myxococcaceae</taxon>
        <taxon>Corallococcus</taxon>
    </lineage>
</organism>
<reference evidence="5 6" key="1">
    <citation type="submission" date="2020-01" db="EMBL/GenBank/DDBJ databases">
        <title>The draft genome sequence of Corallococcus exiguus DSM 14696.</title>
        <authorList>
            <person name="Zhang X."/>
            <person name="Zhu H."/>
        </authorList>
    </citation>
    <scope>NUCLEOTIDE SEQUENCE [LARGE SCALE GENOMIC DNA]</scope>
    <source>
        <strain evidence="5 6">DSM 14696</strain>
    </source>
</reference>
<protein>
    <recommendedName>
        <fullName evidence="4">LRAT domain-containing protein</fullName>
    </recommendedName>
</protein>
<name>A0A7X5BQE1_9BACT</name>
<dbReference type="RefSeq" id="WP_139914786.1">
    <property type="nucleotide sequence ID" value="NZ_CBCSLE010000012.1"/>
</dbReference>